<gene>
    <name evidence="2" type="ORF">EP10_000104</name>
</gene>
<dbReference type="Pfam" id="PF09346">
    <property type="entry name" value="SMI1_KNR4"/>
    <property type="match status" value="1"/>
</dbReference>
<evidence type="ECO:0000313" key="3">
    <source>
        <dbReference type="Proteomes" id="UP000029267"/>
    </source>
</evidence>
<keyword evidence="3" id="KW-1185">Reference proteome</keyword>
<dbReference type="RefSeq" id="WP_033019067.1">
    <property type="nucleotide sequence ID" value="NZ_JPYA02000001.1"/>
</dbReference>
<name>A0ABU6BBT3_9BACL</name>
<dbReference type="Gene3D" id="3.40.1580.10">
    <property type="entry name" value="SMI1/KNR4-like"/>
    <property type="match status" value="1"/>
</dbReference>
<dbReference type="EMBL" id="JPYA02000001">
    <property type="protein sequence ID" value="MEB3749265.1"/>
    <property type="molecule type" value="Genomic_DNA"/>
</dbReference>
<accession>A0ABU6BBT3</accession>
<evidence type="ECO:0000313" key="2">
    <source>
        <dbReference type="EMBL" id="MEB3749265.1"/>
    </source>
</evidence>
<dbReference type="SMART" id="SM00860">
    <property type="entry name" value="SMI1_KNR4"/>
    <property type="match status" value="1"/>
</dbReference>
<evidence type="ECO:0000259" key="1">
    <source>
        <dbReference type="SMART" id="SM00860"/>
    </source>
</evidence>
<dbReference type="Proteomes" id="UP000029267">
    <property type="component" value="Unassembled WGS sequence"/>
</dbReference>
<sequence>MDFIGYGKATIQMIDEFEQYIGFSLPKDYKHFLLQYNGGKPRERYYSFFVEELNESIPLNVLYGLNTDIKQVDLKVWHDEYRDDLIENCIIIGSDPGSGMIVLVNDHEEGGVYYWDHSWHFDQSNEENNLYKISDSFQNFFDGLKKL</sequence>
<feature type="domain" description="Knr4/Smi1-like" evidence="1">
    <location>
        <begin position="8"/>
        <end position="143"/>
    </location>
</feature>
<dbReference type="SUPFAM" id="SSF160631">
    <property type="entry name" value="SMI1/KNR4-like"/>
    <property type="match status" value="1"/>
</dbReference>
<organism evidence="2 3">
    <name type="scientific">Geobacillus icigianus</name>
    <dbReference type="NCBI Taxonomy" id="1430331"/>
    <lineage>
        <taxon>Bacteria</taxon>
        <taxon>Bacillati</taxon>
        <taxon>Bacillota</taxon>
        <taxon>Bacilli</taxon>
        <taxon>Bacillales</taxon>
        <taxon>Anoxybacillaceae</taxon>
        <taxon>Geobacillus</taxon>
    </lineage>
</organism>
<reference evidence="2 3" key="1">
    <citation type="journal article" date="2014" name="Genome Announc.">
        <title>Draft Genome Sequence of Geobacillus icigianus Strain G1w1T Isolated from Hot Springs in the Valley of Geysers, Kamchatka (Russian Federation).</title>
        <authorList>
            <person name="Bryanskaya A.V."/>
            <person name="Rozanov A.S."/>
            <person name="Logacheva M.D."/>
            <person name="Kotenko A.V."/>
            <person name="Peltek S.E."/>
        </authorList>
    </citation>
    <scope>NUCLEOTIDE SEQUENCE [LARGE SCALE GENOMIC DNA]</scope>
    <source>
        <strain evidence="2 3">G1w1</strain>
    </source>
</reference>
<proteinExistence type="predicted"/>
<protein>
    <recommendedName>
        <fullName evidence="1">Knr4/Smi1-like domain-containing protein</fullName>
    </recommendedName>
</protein>
<comment type="caution">
    <text evidence="2">The sequence shown here is derived from an EMBL/GenBank/DDBJ whole genome shotgun (WGS) entry which is preliminary data.</text>
</comment>
<dbReference type="InterPro" id="IPR018958">
    <property type="entry name" value="Knr4/Smi1-like_dom"/>
</dbReference>
<dbReference type="InterPro" id="IPR037883">
    <property type="entry name" value="Knr4/Smi1-like_sf"/>
</dbReference>